<feature type="transmembrane region" description="Helical" evidence="7">
    <location>
        <begin position="284"/>
        <end position="302"/>
    </location>
</feature>
<name>A0A2T3BDQ7_AMORE</name>
<dbReference type="InParanoid" id="A0A2T3BDQ7"/>
<dbReference type="PANTHER" id="PTHR47797:SF1">
    <property type="entry name" value="CYTOCHROME B561 DOMAIN-CONTAINING PROTEIN-RELATED"/>
    <property type="match status" value="1"/>
</dbReference>
<evidence type="ECO:0000256" key="5">
    <source>
        <dbReference type="ARBA" id="ARBA00022989"/>
    </source>
</evidence>
<keyword evidence="6 7" id="KW-0472">Membrane</keyword>
<feature type="domain" description="Cytochrome b561" evidence="9">
    <location>
        <begin position="180"/>
        <end position="376"/>
    </location>
</feature>
<sequence length="419" mass="45409">MVRLSSVILGTVALVSSTAFAISTTTASGFVAKDGSVAFALNIPQDDESNDLYFSVSGPSSSSWIAVGMGNNKMDDTLMFLVYSDPTGKNITLSPRLSYGHVEPSYTSNLTIHVLSGSGISNNKMTANAMCQNCRSWKGGSIDPTNTKAQFIYASGPHGSLKSNSFTAGIQRHASYGTFTMDLTKAIGAAAVPAAMTADTSGTSQESESSDHDFSGAFHACLMILAFVGLMPIGILILRVMNSVKWHGFNQALSTVVALVGVFLGVYCATMYNRTKNYTSAHQIFGLVITVAMIAQFVLGFMHHRIYKKTLAPTRLAPVHVWLGRLVIPCGIANGFLGFPLSLNSKYNWALTALLLLVIFVLALFIFYRWKQNNQNARVQVGGGEPERVYQPQPWSTASSQRDIHLTQMNDPRPYDMPK</sequence>
<feature type="chain" id="PRO_5015455851" description="Cytochrome b561 domain-containing protein" evidence="8">
    <location>
        <begin position="22"/>
        <end position="419"/>
    </location>
</feature>
<keyword evidence="2" id="KW-0813">Transport</keyword>
<dbReference type="Pfam" id="PF03188">
    <property type="entry name" value="Cytochrom_B561"/>
    <property type="match status" value="1"/>
</dbReference>
<dbReference type="Gene3D" id="2.60.40.1210">
    <property type="entry name" value="Cellobiose dehydrogenase, cytochrome domain"/>
    <property type="match status" value="1"/>
</dbReference>
<comment type="subcellular location">
    <subcellularLocation>
        <location evidence="1">Membrane</location>
    </subcellularLocation>
</comment>
<dbReference type="PANTHER" id="PTHR47797">
    <property type="entry name" value="DEHYDROGENASE, PUTATIVE (AFU_ORTHOLOGUE AFUA_8G05805)-RELATED"/>
    <property type="match status" value="1"/>
</dbReference>
<keyword evidence="11" id="KW-1185">Reference proteome</keyword>
<evidence type="ECO:0000256" key="4">
    <source>
        <dbReference type="ARBA" id="ARBA00022982"/>
    </source>
</evidence>
<dbReference type="SUPFAM" id="SSF49344">
    <property type="entry name" value="CBD9-like"/>
    <property type="match status" value="1"/>
</dbReference>
<dbReference type="OrthoDB" id="19261at2759"/>
<dbReference type="SMART" id="SM00665">
    <property type="entry name" value="B561"/>
    <property type="match status" value="1"/>
</dbReference>
<dbReference type="STRING" id="857342.A0A2T3BDQ7"/>
<evidence type="ECO:0000256" key="7">
    <source>
        <dbReference type="SAM" id="Phobius"/>
    </source>
</evidence>
<evidence type="ECO:0000313" key="10">
    <source>
        <dbReference type="EMBL" id="PSS27468.1"/>
    </source>
</evidence>
<dbReference type="GO" id="GO:0016020">
    <property type="term" value="C:membrane"/>
    <property type="evidence" value="ECO:0007669"/>
    <property type="project" value="UniProtKB-SubCell"/>
</dbReference>
<feature type="transmembrane region" description="Helical" evidence="7">
    <location>
        <begin position="322"/>
        <end position="343"/>
    </location>
</feature>
<feature type="transmembrane region" description="Helical" evidence="7">
    <location>
        <begin position="252"/>
        <end position="272"/>
    </location>
</feature>
<evidence type="ECO:0000256" key="2">
    <source>
        <dbReference type="ARBA" id="ARBA00022448"/>
    </source>
</evidence>
<feature type="transmembrane region" description="Helical" evidence="7">
    <location>
        <begin position="349"/>
        <end position="368"/>
    </location>
</feature>
<evidence type="ECO:0000256" key="1">
    <source>
        <dbReference type="ARBA" id="ARBA00004370"/>
    </source>
</evidence>
<proteinExistence type="predicted"/>
<dbReference type="CDD" id="cd09630">
    <property type="entry name" value="CDH_like_cytochrome"/>
    <property type="match status" value="1"/>
</dbReference>
<dbReference type="AlphaFoldDB" id="A0A2T3BDQ7"/>
<dbReference type="PROSITE" id="PS50939">
    <property type="entry name" value="CYTOCHROME_B561"/>
    <property type="match status" value="1"/>
</dbReference>
<keyword evidence="3 7" id="KW-0812">Transmembrane</keyword>
<reference evidence="10 11" key="1">
    <citation type="journal article" date="2018" name="New Phytol.">
        <title>Comparative genomics and transcriptomics depict ericoid mycorrhizal fungi as versatile saprotrophs and plant mutualists.</title>
        <authorList>
            <person name="Martino E."/>
            <person name="Morin E."/>
            <person name="Grelet G.A."/>
            <person name="Kuo A."/>
            <person name="Kohler A."/>
            <person name="Daghino S."/>
            <person name="Barry K.W."/>
            <person name="Cichocki N."/>
            <person name="Clum A."/>
            <person name="Dockter R.B."/>
            <person name="Hainaut M."/>
            <person name="Kuo R.C."/>
            <person name="LaButti K."/>
            <person name="Lindahl B.D."/>
            <person name="Lindquist E.A."/>
            <person name="Lipzen A."/>
            <person name="Khouja H.R."/>
            <person name="Magnuson J."/>
            <person name="Murat C."/>
            <person name="Ohm R.A."/>
            <person name="Singer S.W."/>
            <person name="Spatafora J.W."/>
            <person name="Wang M."/>
            <person name="Veneault-Fourrey C."/>
            <person name="Henrissat B."/>
            <person name="Grigoriev I.V."/>
            <person name="Martin F.M."/>
            <person name="Perotto S."/>
        </authorList>
    </citation>
    <scope>NUCLEOTIDE SEQUENCE [LARGE SCALE GENOMIC DNA]</scope>
    <source>
        <strain evidence="10 11">ATCC 22711</strain>
    </source>
</reference>
<evidence type="ECO:0000259" key="9">
    <source>
        <dbReference type="PROSITE" id="PS50939"/>
    </source>
</evidence>
<feature type="transmembrane region" description="Helical" evidence="7">
    <location>
        <begin position="217"/>
        <end position="240"/>
    </location>
</feature>
<dbReference type="GeneID" id="36576589"/>
<dbReference type="CDD" id="cd08760">
    <property type="entry name" value="Cyt_b561_FRRS1_like"/>
    <property type="match status" value="1"/>
</dbReference>
<evidence type="ECO:0000256" key="6">
    <source>
        <dbReference type="ARBA" id="ARBA00023136"/>
    </source>
</evidence>
<gene>
    <name evidence="10" type="ORF">M430DRAFT_54983</name>
</gene>
<dbReference type="Pfam" id="PF16010">
    <property type="entry name" value="CDH-cyt"/>
    <property type="match status" value="1"/>
</dbReference>
<organism evidence="10 11">
    <name type="scientific">Amorphotheca resinae ATCC 22711</name>
    <dbReference type="NCBI Taxonomy" id="857342"/>
    <lineage>
        <taxon>Eukaryota</taxon>
        <taxon>Fungi</taxon>
        <taxon>Dikarya</taxon>
        <taxon>Ascomycota</taxon>
        <taxon>Pezizomycotina</taxon>
        <taxon>Leotiomycetes</taxon>
        <taxon>Helotiales</taxon>
        <taxon>Amorphothecaceae</taxon>
        <taxon>Amorphotheca</taxon>
    </lineage>
</organism>
<dbReference type="InterPro" id="IPR006593">
    <property type="entry name" value="Cyt_b561/ferric_Rdtase_TM"/>
</dbReference>
<dbReference type="SMART" id="SM00664">
    <property type="entry name" value="DoH"/>
    <property type="match status" value="1"/>
</dbReference>
<dbReference type="Proteomes" id="UP000241818">
    <property type="component" value="Unassembled WGS sequence"/>
</dbReference>
<dbReference type="InterPro" id="IPR015920">
    <property type="entry name" value="Cellobiose_DH-like_cyt"/>
</dbReference>
<keyword evidence="5 7" id="KW-1133">Transmembrane helix</keyword>
<protein>
    <recommendedName>
        <fullName evidence="9">Cytochrome b561 domain-containing protein</fullName>
    </recommendedName>
</protein>
<evidence type="ECO:0000256" key="8">
    <source>
        <dbReference type="SAM" id="SignalP"/>
    </source>
</evidence>
<keyword evidence="4" id="KW-0249">Electron transport</keyword>
<evidence type="ECO:0000313" key="11">
    <source>
        <dbReference type="Proteomes" id="UP000241818"/>
    </source>
</evidence>
<feature type="signal peptide" evidence="8">
    <location>
        <begin position="1"/>
        <end position="21"/>
    </location>
</feature>
<keyword evidence="8" id="KW-0732">Signal</keyword>
<dbReference type="EMBL" id="KZ679006">
    <property type="protein sequence ID" value="PSS27468.1"/>
    <property type="molecule type" value="Genomic_DNA"/>
</dbReference>
<dbReference type="InterPro" id="IPR005018">
    <property type="entry name" value="DOMON_domain"/>
</dbReference>
<dbReference type="RefSeq" id="XP_024724993.1">
    <property type="nucleotide sequence ID" value="XM_024868508.1"/>
</dbReference>
<accession>A0A2T3BDQ7</accession>
<evidence type="ECO:0000256" key="3">
    <source>
        <dbReference type="ARBA" id="ARBA00022692"/>
    </source>
</evidence>